<evidence type="ECO:0000313" key="2">
    <source>
        <dbReference type="Proteomes" id="UP000266273"/>
    </source>
</evidence>
<dbReference type="Proteomes" id="UP000266273">
    <property type="component" value="Unassembled WGS sequence"/>
</dbReference>
<proteinExistence type="predicted"/>
<protein>
    <submittedName>
        <fullName evidence="1">Global cell cycle regulator GcrA</fullName>
    </submittedName>
</protein>
<dbReference type="OrthoDB" id="9798071at2"/>
<reference evidence="1 2" key="1">
    <citation type="submission" date="2018-08" db="EMBL/GenBank/DDBJ databases">
        <title>Genomic Encyclopedia of Archaeal and Bacterial Type Strains, Phase II (KMG-II): from individual species to whole genera.</title>
        <authorList>
            <person name="Goeker M."/>
        </authorList>
    </citation>
    <scope>NUCLEOTIDE SEQUENCE [LARGE SCALE GENOMIC DNA]</scope>
    <source>
        <strain evidence="1 2">DSM 5002</strain>
    </source>
</reference>
<dbReference type="Pfam" id="PF07750">
    <property type="entry name" value="GcrA"/>
    <property type="match status" value="1"/>
</dbReference>
<gene>
    <name evidence="1" type="ORF">BXY53_2079</name>
</gene>
<dbReference type="RefSeq" id="WP_119061905.1">
    <property type="nucleotide sequence ID" value="NZ_QXDF01000002.1"/>
</dbReference>
<evidence type="ECO:0000313" key="1">
    <source>
        <dbReference type="EMBL" id="RIA47525.1"/>
    </source>
</evidence>
<name>A0A397PJT7_9HYPH</name>
<keyword evidence="2" id="KW-1185">Reference proteome</keyword>
<comment type="caution">
    <text evidence="1">The sequence shown here is derived from an EMBL/GenBank/DDBJ whole genome shotgun (WGS) entry which is preliminary data.</text>
</comment>
<dbReference type="Gene3D" id="1.10.10.60">
    <property type="entry name" value="Homeodomain-like"/>
    <property type="match status" value="1"/>
</dbReference>
<sequence length="175" mass="19089">MAWTEERVALLTRLWNEGHTASQIAEQFGDITRNAVIGKVHRLGLSGRAAESRFRAARIKMRPRNQKPRGGSGAAFPVQGNAALKAEPGVAQAWPAPARRPNLRPVEQPESEAGPVVGLLELRESSCRWPIGDPDQPGFGFCGCQKAEDGPYCERHAAMAFQPAARRRPTEKEAA</sequence>
<organism evidence="1 2">
    <name type="scientific">Dichotomicrobium thermohalophilum</name>
    <dbReference type="NCBI Taxonomy" id="933063"/>
    <lineage>
        <taxon>Bacteria</taxon>
        <taxon>Pseudomonadati</taxon>
        <taxon>Pseudomonadota</taxon>
        <taxon>Alphaproteobacteria</taxon>
        <taxon>Hyphomicrobiales</taxon>
        <taxon>Hyphomicrobiaceae</taxon>
        <taxon>Dichotomicrobium</taxon>
    </lineage>
</organism>
<dbReference type="AlphaFoldDB" id="A0A397PJT7"/>
<dbReference type="InterPro" id="IPR011681">
    <property type="entry name" value="GcrA"/>
</dbReference>
<accession>A0A397PJT7</accession>
<dbReference type="EMBL" id="QXDF01000002">
    <property type="protein sequence ID" value="RIA47525.1"/>
    <property type="molecule type" value="Genomic_DNA"/>
</dbReference>